<sequence>MGLDDFVDSLGLNATFAAADTPRSMPSDLYFNGLHGTAVIRGMQGTNVGFGADFGAEFSAGQVVTFELLVSATGRPDYALSTNQAVPHLLIGAIRPGKTVDVRIDPANFGRLAIDFNQMLHGGGEFPRGRVTADQVCETGEPGSAVVHRVFKTWQAVLNLGGDPIRGVVMIVSWPGKPPFVSRNGQRVPRDKLKLLVPGATFPVKGDPNIPDLAVIDWSAIG</sequence>
<dbReference type="RefSeq" id="WP_188680632.1">
    <property type="nucleotide sequence ID" value="NZ_BMGP01000007.1"/>
</dbReference>
<organism evidence="1 2">
    <name type="scientific">Subtercola lobariae</name>
    <dbReference type="NCBI Taxonomy" id="1588641"/>
    <lineage>
        <taxon>Bacteria</taxon>
        <taxon>Bacillati</taxon>
        <taxon>Actinomycetota</taxon>
        <taxon>Actinomycetes</taxon>
        <taxon>Micrococcales</taxon>
        <taxon>Microbacteriaceae</taxon>
        <taxon>Subtercola</taxon>
    </lineage>
</organism>
<gene>
    <name evidence="1" type="ORF">GCM10011399_34800</name>
</gene>
<evidence type="ECO:0000313" key="2">
    <source>
        <dbReference type="Proteomes" id="UP000598775"/>
    </source>
</evidence>
<accession>A0A917BE16</accession>
<proteinExistence type="predicted"/>
<evidence type="ECO:0000313" key="1">
    <source>
        <dbReference type="EMBL" id="GGF38964.1"/>
    </source>
</evidence>
<dbReference type="AlphaFoldDB" id="A0A917BE16"/>
<dbReference type="Proteomes" id="UP000598775">
    <property type="component" value="Unassembled WGS sequence"/>
</dbReference>
<comment type="caution">
    <text evidence="1">The sequence shown here is derived from an EMBL/GenBank/DDBJ whole genome shotgun (WGS) entry which is preliminary data.</text>
</comment>
<protein>
    <submittedName>
        <fullName evidence="1">Uncharacterized protein</fullName>
    </submittedName>
</protein>
<keyword evidence="2" id="KW-1185">Reference proteome</keyword>
<reference evidence="1 2" key="1">
    <citation type="journal article" date="2014" name="Int. J. Syst. Evol. Microbiol.">
        <title>Complete genome sequence of Corynebacterium casei LMG S-19264T (=DSM 44701T), isolated from a smear-ripened cheese.</title>
        <authorList>
            <consortium name="US DOE Joint Genome Institute (JGI-PGF)"/>
            <person name="Walter F."/>
            <person name="Albersmeier A."/>
            <person name="Kalinowski J."/>
            <person name="Ruckert C."/>
        </authorList>
    </citation>
    <scope>NUCLEOTIDE SEQUENCE [LARGE SCALE GENOMIC DNA]</scope>
    <source>
        <strain evidence="1 2">CGMCC 1.12976</strain>
    </source>
</reference>
<name>A0A917BE16_9MICO</name>
<dbReference type="EMBL" id="BMGP01000007">
    <property type="protein sequence ID" value="GGF38964.1"/>
    <property type="molecule type" value="Genomic_DNA"/>
</dbReference>